<organism evidence="2 3">
    <name type="scientific">Thalassiosira pseudonana</name>
    <name type="common">Marine diatom</name>
    <name type="synonym">Cyclotella nana</name>
    <dbReference type="NCBI Taxonomy" id="35128"/>
    <lineage>
        <taxon>Eukaryota</taxon>
        <taxon>Sar</taxon>
        <taxon>Stramenopiles</taxon>
        <taxon>Ochrophyta</taxon>
        <taxon>Bacillariophyta</taxon>
        <taxon>Coscinodiscophyceae</taxon>
        <taxon>Thalassiosirophycidae</taxon>
        <taxon>Thalassiosirales</taxon>
        <taxon>Thalassiosiraceae</taxon>
        <taxon>Thalassiosira</taxon>
    </lineage>
</organism>
<dbReference type="PaxDb" id="35128-Thaps24991"/>
<gene>
    <name evidence="2" type="ORF">THAPSDRAFT_24991</name>
</gene>
<feature type="region of interest" description="Disordered" evidence="1">
    <location>
        <begin position="55"/>
        <end position="115"/>
    </location>
</feature>
<accession>B8CD97</accession>
<feature type="region of interest" description="Disordered" evidence="1">
    <location>
        <begin position="200"/>
        <end position="360"/>
    </location>
</feature>
<dbReference type="InParanoid" id="B8CD97"/>
<dbReference type="AlphaFoldDB" id="B8CD97"/>
<dbReference type="RefSeq" id="XP_002294075.1">
    <property type="nucleotide sequence ID" value="XM_002294039.1"/>
</dbReference>
<feature type="compositionally biased region" description="Acidic residues" evidence="1">
    <location>
        <begin position="290"/>
        <end position="312"/>
    </location>
</feature>
<evidence type="ECO:0000313" key="3">
    <source>
        <dbReference type="Proteomes" id="UP000001449"/>
    </source>
</evidence>
<feature type="region of interest" description="Disordered" evidence="1">
    <location>
        <begin position="550"/>
        <end position="628"/>
    </location>
</feature>
<reference evidence="2 3" key="1">
    <citation type="journal article" date="2004" name="Science">
        <title>The genome of the diatom Thalassiosira pseudonana: ecology, evolution, and metabolism.</title>
        <authorList>
            <person name="Armbrust E.V."/>
            <person name="Berges J.A."/>
            <person name="Bowler C."/>
            <person name="Green B.R."/>
            <person name="Martinez D."/>
            <person name="Putnam N.H."/>
            <person name="Zhou S."/>
            <person name="Allen A.E."/>
            <person name="Apt K.E."/>
            <person name="Bechner M."/>
            <person name="Brzezinski M.A."/>
            <person name="Chaal B.K."/>
            <person name="Chiovitti A."/>
            <person name="Davis A.K."/>
            <person name="Demarest M.S."/>
            <person name="Detter J.C."/>
            <person name="Glavina T."/>
            <person name="Goodstein D."/>
            <person name="Hadi M.Z."/>
            <person name="Hellsten U."/>
            <person name="Hildebrand M."/>
            <person name="Jenkins B.D."/>
            <person name="Jurka J."/>
            <person name="Kapitonov V.V."/>
            <person name="Kroger N."/>
            <person name="Lau W.W."/>
            <person name="Lane T.W."/>
            <person name="Larimer F.W."/>
            <person name="Lippmeier J.C."/>
            <person name="Lucas S."/>
            <person name="Medina M."/>
            <person name="Montsant A."/>
            <person name="Obornik M."/>
            <person name="Parker M.S."/>
            <person name="Palenik B."/>
            <person name="Pazour G.J."/>
            <person name="Richardson P.M."/>
            <person name="Rynearson T.A."/>
            <person name="Saito M.A."/>
            <person name="Schwartz D.C."/>
            <person name="Thamatrakoln K."/>
            <person name="Valentin K."/>
            <person name="Vardi A."/>
            <person name="Wilkerson F.P."/>
            <person name="Rokhsar D.S."/>
        </authorList>
    </citation>
    <scope>NUCLEOTIDE SEQUENCE [LARGE SCALE GENOMIC DNA]</scope>
    <source>
        <strain evidence="2 3">CCMP1335</strain>
    </source>
</reference>
<dbReference type="KEGG" id="tps:THAPSDRAFT_24991"/>
<dbReference type="GO" id="GO:0045944">
    <property type="term" value="P:positive regulation of transcription by RNA polymerase II"/>
    <property type="evidence" value="ECO:0000318"/>
    <property type="project" value="GO_Central"/>
</dbReference>
<dbReference type="HOGENOM" id="CLU_430567_0_0_1"/>
<feature type="compositionally biased region" description="Low complexity" evidence="1">
    <location>
        <begin position="55"/>
        <end position="73"/>
    </location>
</feature>
<dbReference type="GeneID" id="7441991"/>
<dbReference type="GO" id="GO:0003713">
    <property type="term" value="F:transcription coactivator activity"/>
    <property type="evidence" value="ECO:0000318"/>
    <property type="project" value="GO_Central"/>
</dbReference>
<dbReference type="EMBL" id="CM000650">
    <property type="protein sequence ID" value="EED88430.1"/>
    <property type="molecule type" value="Genomic_DNA"/>
</dbReference>
<protein>
    <submittedName>
        <fullName evidence="2">Uncharacterized protein</fullName>
    </submittedName>
</protein>
<dbReference type="eggNOG" id="ENOG502SH1I">
    <property type="taxonomic scope" value="Eukaryota"/>
</dbReference>
<dbReference type="Proteomes" id="UP000001449">
    <property type="component" value="Chromosome 15"/>
</dbReference>
<feature type="compositionally biased region" description="Basic and acidic residues" evidence="1">
    <location>
        <begin position="313"/>
        <end position="345"/>
    </location>
</feature>
<dbReference type="GO" id="GO:0005634">
    <property type="term" value="C:nucleus"/>
    <property type="evidence" value="ECO:0000318"/>
    <property type="project" value="GO_Central"/>
</dbReference>
<evidence type="ECO:0000313" key="2">
    <source>
        <dbReference type="EMBL" id="EED88430.1"/>
    </source>
</evidence>
<sequence length="636" mass="69474">MATPIPPPSNPFDGFDVYAGVAAPAANQQQPNVVGVPSSAGSVASYPQQQPMMMQQPVMHQPPQQHPQQQQFSPPMPGGAPTQQWTAPPQPAVSGAATTPFGAAPSPPMAGSGGGAMVTSATPANPYAIDPFAVPVGGVTLPPGVVNNMPPFMNQNLQHLQIQQQMAMGQPQMMMGQQQQQQPAPMAPQMMMMGHQQQPIQHQQMVPAQNNTAASPWGIQNVPPPPQQQLVTAPPSDDPFGIFGTTTSQQPQPVSTTAQEQLQQQVEQLHFNDQPSGATTDDRNTSLMPNEEDEEGLALVDVELDDDKDDNVEERKKDGHFIGKDGHGKKEDRTSSSSSRGRDRNANIAPPPPLNPGRHHAEYLSQQQNQSFRPGLTSPLPQHSLVLHSGYVLSRISFRTVLLRKWKQTFWIQYGPTQLLFFRTFADYEDWLNNPYHTQKAREYLIKLRVDFVGDLKKSSVMGYQVTQIRRKPYGKKVMLHFKLERWMDYGPTIAAAFAASQDEMIQSPSSQGATDETGMNTSNDVSSLRKIILGCMRNARDAALVVHVDHTNNPSSPTAAASPGREYTGRYDEEFSGASRNGKDPLHHQAFSAESSARRRAPAHADSINTEESGEDREETATADAATTQIVDLLG</sequence>
<reference evidence="2 3" key="2">
    <citation type="journal article" date="2008" name="Nature">
        <title>The Phaeodactylum genome reveals the evolutionary history of diatom genomes.</title>
        <authorList>
            <person name="Bowler C."/>
            <person name="Allen A.E."/>
            <person name="Badger J.H."/>
            <person name="Grimwood J."/>
            <person name="Jabbari K."/>
            <person name="Kuo A."/>
            <person name="Maheswari U."/>
            <person name="Martens C."/>
            <person name="Maumus F."/>
            <person name="Otillar R.P."/>
            <person name="Rayko E."/>
            <person name="Salamov A."/>
            <person name="Vandepoele K."/>
            <person name="Beszteri B."/>
            <person name="Gruber A."/>
            <person name="Heijde M."/>
            <person name="Katinka M."/>
            <person name="Mock T."/>
            <person name="Valentin K."/>
            <person name="Verret F."/>
            <person name="Berges J.A."/>
            <person name="Brownlee C."/>
            <person name="Cadoret J.P."/>
            <person name="Chiovitti A."/>
            <person name="Choi C.J."/>
            <person name="Coesel S."/>
            <person name="De Martino A."/>
            <person name="Detter J.C."/>
            <person name="Durkin C."/>
            <person name="Falciatore A."/>
            <person name="Fournet J."/>
            <person name="Haruta M."/>
            <person name="Huysman M.J."/>
            <person name="Jenkins B.D."/>
            <person name="Jiroutova K."/>
            <person name="Jorgensen R.E."/>
            <person name="Joubert Y."/>
            <person name="Kaplan A."/>
            <person name="Kroger N."/>
            <person name="Kroth P.G."/>
            <person name="La Roche J."/>
            <person name="Lindquist E."/>
            <person name="Lommer M."/>
            <person name="Martin-Jezequel V."/>
            <person name="Lopez P.J."/>
            <person name="Lucas S."/>
            <person name="Mangogna M."/>
            <person name="McGinnis K."/>
            <person name="Medlin L.K."/>
            <person name="Montsant A."/>
            <person name="Oudot-Le Secq M.P."/>
            <person name="Napoli C."/>
            <person name="Obornik M."/>
            <person name="Parker M.S."/>
            <person name="Petit J.L."/>
            <person name="Porcel B.M."/>
            <person name="Poulsen N."/>
            <person name="Robison M."/>
            <person name="Rychlewski L."/>
            <person name="Rynearson T.A."/>
            <person name="Schmutz J."/>
            <person name="Shapiro H."/>
            <person name="Siaut M."/>
            <person name="Stanley M."/>
            <person name="Sussman M.R."/>
            <person name="Taylor A.R."/>
            <person name="Vardi A."/>
            <person name="von Dassow P."/>
            <person name="Vyverman W."/>
            <person name="Willis A."/>
            <person name="Wyrwicz L.S."/>
            <person name="Rokhsar D.S."/>
            <person name="Weissenbach J."/>
            <person name="Armbrust E.V."/>
            <person name="Green B.R."/>
            <person name="Van de Peer Y."/>
            <person name="Grigoriev I.V."/>
        </authorList>
    </citation>
    <scope>NUCLEOTIDE SEQUENCE [LARGE SCALE GENOMIC DNA]</scope>
    <source>
        <strain evidence="2 3">CCMP1335</strain>
    </source>
</reference>
<name>B8CD97_THAPS</name>
<evidence type="ECO:0000256" key="1">
    <source>
        <dbReference type="SAM" id="MobiDB-lite"/>
    </source>
</evidence>
<keyword evidence="3" id="KW-1185">Reference proteome</keyword>
<feature type="compositionally biased region" description="Low complexity" evidence="1">
    <location>
        <begin position="245"/>
        <end position="269"/>
    </location>
</feature>
<proteinExistence type="predicted"/>